<feature type="disulfide bond" evidence="5">
    <location>
        <begin position="80"/>
        <end position="89"/>
    </location>
</feature>
<keyword evidence="2" id="KW-0472">Membrane</keyword>
<evidence type="ECO:0000313" key="8">
    <source>
        <dbReference type="EMBL" id="KMS65116.1"/>
    </source>
</evidence>
<evidence type="ECO:0000256" key="5">
    <source>
        <dbReference type="PROSITE-ProRule" id="PRU00076"/>
    </source>
</evidence>
<feature type="compositionally biased region" description="Polar residues" evidence="6">
    <location>
        <begin position="21"/>
        <end position="34"/>
    </location>
</feature>
<keyword evidence="5" id="KW-0245">EGF-like domain</keyword>
<dbReference type="PROSITE" id="PS00022">
    <property type="entry name" value="EGF_1"/>
    <property type="match status" value="1"/>
</dbReference>
<dbReference type="GO" id="GO:0016020">
    <property type="term" value="C:membrane"/>
    <property type="evidence" value="ECO:0007669"/>
    <property type="project" value="UniProtKB-SubCell"/>
</dbReference>
<dbReference type="InterPro" id="IPR000742">
    <property type="entry name" value="EGF"/>
</dbReference>
<reference evidence="8 9" key="1">
    <citation type="journal article" date="2014" name="Nature">
        <title>The genome of the recently domesticated crop plant sugar beet (Beta vulgaris).</title>
        <authorList>
            <person name="Dohm J.C."/>
            <person name="Minoche A.E."/>
            <person name="Holtgrawe D."/>
            <person name="Capella-Gutierrez S."/>
            <person name="Zakrzewski F."/>
            <person name="Tafer H."/>
            <person name="Rupp O."/>
            <person name="Sorensen T.R."/>
            <person name="Stracke R."/>
            <person name="Reinhardt R."/>
            <person name="Goesmann A."/>
            <person name="Kraft T."/>
            <person name="Schulz B."/>
            <person name="Stadler P.F."/>
            <person name="Schmidt T."/>
            <person name="Gabaldon T."/>
            <person name="Lehrach H."/>
            <person name="Weisshaar B."/>
            <person name="Himmelbauer H."/>
        </authorList>
    </citation>
    <scope>NUCLEOTIDE SEQUENCE [LARGE SCALE GENOMIC DNA]</scope>
    <source>
        <tissue evidence="8">Taproot</tissue>
    </source>
</reference>
<accession>A0A0J7YNG4</accession>
<evidence type="ECO:0000259" key="7">
    <source>
        <dbReference type="PROSITE" id="PS50026"/>
    </source>
</evidence>
<feature type="domain" description="EGF-like" evidence="7">
    <location>
        <begin position="53"/>
        <end position="90"/>
    </location>
</feature>
<comment type="subcellular location">
    <subcellularLocation>
        <location evidence="1">Membrane</location>
    </subcellularLocation>
</comment>
<evidence type="ECO:0000256" key="4">
    <source>
        <dbReference type="ARBA" id="ARBA00023180"/>
    </source>
</evidence>
<dbReference type="PANTHER" id="PTHR24038">
    <property type="entry name" value="STABILIN"/>
    <property type="match status" value="1"/>
</dbReference>
<evidence type="ECO:0000256" key="6">
    <source>
        <dbReference type="SAM" id="MobiDB-lite"/>
    </source>
</evidence>
<sequence>SQEGMRCSDGIHGDGRCYSPDNGSASNQTDLSPESIPTTLQVDIDCQPGSGYYGPSCLPCRCLHDGICRDGRQGDGWCLCAVNYSGLHCEQCAAGRFGATCDQTCPICPSPLVCDEGIDGSGSCIARRPRRSTTVSRVLI</sequence>
<keyword evidence="3 5" id="KW-1015">Disulfide bond</keyword>
<dbReference type="PROSITE" id="PS01248">
    <property type="entry name" value="EGF_LAM_1"/>
    <property type="match status" value="1"/>
</dbReference>
<keyword evidence="4" id="KW-0325">Glycoprotein</keyword>
<organism evidence="8 9">
    <name type="scientific">Beta vulgaris subsp. vulgaris</name>
    <name type="common">Beet</name>
    <dbReference type="NCBI Taxonomy" id="3555"/>
    <lineage>
        <taxon>Eukaryota</taxon>
        <taxon>Viridiplantae</taxon>
        <taxon>Streptophyta</taxon>
        <taxon>Embryophyta</taxon>
        <taxon>Tracheophyta</taxon>
        <taxon>Spermatophyta</taxon>
        <taxon>Magnoliopsida</taxon>
        <taxon>eudicotyledons</taxon>
        <taxon>Gunneridae</taxon>
        <taxon>Pentapetalae</taxon>
        <taxon>Caryophyllales</taxon>
        <taxon>Chenopodiaceae</taxon>
        <taxon>Betoideae</taxon>
        <taxon>Beta</taxon>
    </lineage>
</organism>
<keyword evidence="9" id="KW-1185">Reference proteome</keyword>
<evidence type="ECO:0000313" key="9">
    <source>
        <dbReference type="Proteomes" id="UP000035740"/>
    </source>
</evidence>
<proteinExistence type="predicted"/>
<dbReference type="PANTHER" id="PTHR24038:SF11">
    <property type="entry name" value="INTEGRIN BETA-LIKE PROTEIN E"/>
    <property type="match status" value="1"/>
</dbReference>
<protein>
    <recommendedName>
        <fullName evidence="7">EGF-like domain-containing protein</fullName>
    </recommendedName>
</protein>
<dbReference type="AlphaFoldDB" id="A0A0J7YNG4"/>
<feature type="region of interest" description="Disordered" evidence="6">
    <location>
        <begin position="1"/>
        <end position="34"/>
    </location>
</feature>
<name>A0A0J7YNG4_BETVV</name>
<evidence type="ECO:0000256" key="1">
    <source>
        <dbReference type="ARBA" id="ARBA00004370"/>
    </source>
</evidence>
<dbReference type="Gramene" id="KMS65116">
    <property type="protein sequence ID" value="KMS65116"/>
    <property type="gene ID" value="BVRB_039280"/>
</dbReference>
<dbReference type="Pfam" id="PF00008">
    <property type="entry name" value="EGF"/>
    <property type="match status" value="1"/>
</dbReference>
<dbReference type="EMBL" id="KQ114418">
    <property type="protein sequence ID" value="KMS65116.1"/>
    <property type="molecule type" value="Genomic_DNA"/>
</dbReference>
<comment type="caution">
    <text evidence="5">Lacks conserved residue(s) required for the propagation of feature annotation.</text>
</comment>
<evidence type="ECO:0000256" key="3">
    <source>
        <dbReference type="ARBA" id="ARBA00023157"/>
    </source>
</evidence>
<feature type="non-terminal residue" evidence="8">
    <location>
        <position position="1"/>
    </location>
</feature>
<dbReference type="PROSITE" id="PS50026">
    <property type="entry name" value="EGF_3"/>
    <property type="match status" value="1"/>
</dbReference>
<gene>
    <name evidence="8" type="ORF">BVRB_039280</name>
</gene>
<dbReference type="OrthoDB" id="409374at2759"/>
<dbReference type="InterPro" id="IPR002049">
    <property type="entry name" value="LE_dom"/>
</dbReference>
<dbReference type="Proteomes" id="UP000035740">
    <property type="component" value="Unassembled WGS sequence"/>
</dbReference>
<evidence type="ECO:0000256" key="2">
    <source>
        <dbReference type="ARBA" id="ARBA00023136"/>
    </source>
</evidence>